<evidence type="ECO:0000256" key="8">
    <source>
        <dbReference type="ARBA" id="ARBA00048090"/>
    </source>
</evidence>
<name>A0ABV7MBC7_9PROT</name>
<evidence type="ECO:0000313" key="11">
    <source>
        <dbReference type="Proteomes" id="UP001595607"/>
    </source>
</evidence>
<dbReference type="PANTHER" id="PTHR43442">
    <property type="entry name" value="GLUCONOKINASE-RELATED"/>
    <property type="match status" value="1"/>
</dbReference>
<dbReference type="Pfam" id="PF01202">
    <property type="entry name" value="SKI"/>
    <property type="match status" value="1"/>
</dbReference>
<evidence type="ECO:0000313" key="10">
    <source>
        <dbReference type="EMBL" id="MFC3302725.1"/>
    </source>
</evidence>
<dbReference type="InterPro" id="IPR006001">
    <property type="entry name" value="Therm_gnt_kin"/>
</dbReference>
<dbReference type="Gene3D" id="3.40.50.300">
    <property type="entry name" value="P-loop containing nucleotide triphosphate hydrolases"/>
    <property type="match status" value="1"/>
</dbReference>
<reference evidence="11" key="1">
    <citation type="journal article" date="2019" name="Int. J. Syst. Evol. Microbiol.">
        <title>The Global Catalogue of Microorganisms (GCM) 10K type strain sequencing project: providing services to taxonomists for standard genome sequencing and annotation.</title>
        <authorList>
            <consortium name="The Broad Institute Genomics Platform"/>
            <consortium name="The Broad Institute Genome Sequencing Center for Infectious Disease"/>
            <person name="Wu L."/>
            <person name="Ma J."/>
        </authorList>
    </citation>
    <scope>NUCLEOTIDE SEQUENCE [LARGE SCALE GENOMIC DNA]</scope>
    <source>
        <strain evidence="11">KCTC 22245</strain>
    </source>
</reference>
<comment type="catalytic activity">
    <reaction evidence="8 9">
        <text>D-gluconate + ATP = 6-phospho-D-gluconate + ADP + H(+)</text>
        <dbReference type="Rhea" id="RHEA:19433"/>
        <dbReference type="ChEBI" id="CHEBI:15378"/>
        <dbReference type="ChEBI" id="CHEBI:18391"/>
        <dbReference type="ChEBI" id="CHEBI:30616"/>
        <dbReference type="ChEBI" id="CHEBI:58759"/>
        <dbReference type="ChEBI" id="CHEBI:456216"/>
        <dbReference type="EC" id="2.7.1.12"/>
    </reaction>
</comment>
<proteinExistence type="inferred from homology"/>
<dbReference type="InterPro" id="IPR031322">
    <property type="entry name" value="Shikimate/glucono_kinase"/>
</dbReference>
<comment type="caution">
    <text evidence="10">The sequence shown here is derived from an EMBL/GenBank/DDBJ whole genome shotgun (WGS) entry which is preliminary data.</text>
</comment>
<dbReference type="EMBL" id="JBHRVA010000002">
    <property type="protein sequence ID" value="MFC3302725.1"/>
    <property type="molecule type" value="Genomic_DNA"/>
</dbReference>
<keyword evidence="5 9" id="KW-0547">Nucleotide-binding</keyword>
<gene>
    <name evidence="10" type="ORF">ACFONP_08270</name>
</gene>
<dbReference type="RefSeq" id="WP_189571377.1">
    <property type="nucleotide sequence ID" value="NZ_BMXU01000001.1"/>
</dbReference>
<keyword evidence="6 9" id="KW-0418">Kinase</keyword>
<evidence type="ECO:0000256" key="5">
    <source>
        <dbReference type="ARBA" id="ARBA00022741"/>
    </source>
</evidence>
<keyword evidence="11" id="KW-1185">Reference proteome</keyword>
<evidence type="ECO:0000256" key="3">
    <source>
        <dbReference type="ARBA" id="ARBA00012054"/>
    </source>
</evidence>
<keyword evidence="7 9" id="KW-0067">ATP-binding</keyword>
<accession>A0ABV7MBC7</accession>
<evidence type="ECO:0000256" key="2">
    <source>
        <dbReference type="ARBA" id="ARBA00008420"/>
    </source>
</evidence>
<protein>
    <recommendedName>
        <fullName evidence="3 9">Gluconokinase</fullName>
        <ecNumber evidence="3 9">2.7.1.12</ecNumber>
    </recommendedName>
</protein>
<comment type="pathway">
    <text evidence="1">Carbohydrate acid metabolism.</text>
</comment>
<dbReference type="PANTHER" id="PTHR43442:SF3">
    <property type="entry name" value="GLUCONOKINASE-RELATED"/>
    <property type="match status" value="1"/>
</dbReference>
<dbReference type="Proteomes" id="UP001595607">
    <property type="component" value="Unassembled WGS sequence"/>
</dbReference>
<evidence type="ECO:0000256" key="6">
    <source>
        <dbReference type="ARBA" id="ARBA00022777"/>
    </source>
</evidence>
<organism evidence="10 11">
    <name type="scientific">Parvularcula lutaonensis</name>
    <dbReference type="NCBI Taxonomy" id="491923"/>
    <lineage>
        <taxon>Bacteria</taxon>
        <taxon>Pseudomonadati</taxon>
        <taxon>Pseudomonadota</taxon>
        <taxon>Alphaproteobacteria</taxon>
        <taxon>Parvularculales</taxon>
        <taxon>Parvularculaceae</taxon>
        <taxon>Parvularcula</taxon>
    </lineage>
</organism>
<evidence type="ECO:0000256" key="7">
    <source>
        <dbReference type="ARBA" id="ARBA00022840"/>
    </source>
</evidence>
<evidence type="ECO:0000256" key="4">
    <source>
        <dbReference type="ARBA" id="ARBA00022679"/>
    </source>
</evidence>
<dbReference type="SUPFAM" id="SSF52540">
    <property type="entry name" value="P-loop containing nucleoside triphosphate hydrolases"/>
    <property type="match status" value="1"/>
</dbReference>
<evidence type="ECO:0000256" key="9">
    <source>
        <dbReference type="RuleBase" id="RU363066"/>
    </source>
</evidence>
<dbReference type="CDD" id="cd02021">
    <property type="entry name" value="GntK"/>
    <property type="match status" value="1"/>
</dbReference>
<dbReference type="NCBIfam" id="TIGR01313">
    <property type="entry name" value="therm_gnt_kin"/>
    <property type="match status" value="1"/>
</dbReference>
<dbReference type="EC" id="2.7.1.12" evidence="3 9"/>
<keyword evidence="4 9" id="KW-0808">Transferase</keyword>
<evidence type="ECO:0000256" key="1">
    <source>
        <dbReference type="ARBA" id="ARBA00004761"/>
    </source>
</evidence>
<dbReference type="InterPro" id="IPR027417">
    <property type="entry name" value="P-loop_NTPase"/>
</dbReference>
<sequence>MSQNATSLQQRRLIVVMGPAGAGKSAVGSAVARLLGVRFIEGDEFHPPENIAKIRAGMGLTNEERRPWIRSIGEAVRALDDPVAVLACSALNWKIRAMMKEEIPADLRFFLLDVPEAELRRRLATRQGHFAGPALLQSQLAAMDRAEEARRVDGTRPVAAIAREIAALAEA</sequence>
<comment type="similarity">
    <text evidence="2 9">Belongs to the gluconokinase GntK/GntV family.</text>
</comment>